<evidence type="ECO:0000313" key="3">
    <source>
        <dbReference type="EMBL" id="SDY57975.1"/>
    </source>
</evidence>
<name>A0A1H3L259_9ACTN</name>
<dbReference type="SUPFAM" id="SSF56112">
    <property type="entry name" value="Protein kinase-like (PK-like)"/>
    <property type="match status" value="1"/>
</dbReference>
<feature type="region of interest" description="Disordered" evidence="1">
    <location>
        <begin position="164"/>
        <end position="219"/>
    </location>
</feature>
<dbReference type="Pfam" id="PF01636">
    <property type="entry name" value="APH"/>
    <property type="match status" value="1"/>
</dbReference>
<dbReference type="OrthoDB" id="9800774at2"/>
<sequence length="320" mass="34649">MEHLLNRLGYDPRSLRSSTMLAGSASGAFVARIRLGDSEFVLKTATEREAAFYRAGNVVPVRVPHVVAADDTCLLLEALTPVPPAKDWPASRWHEVARQLGELHHPRVMTAIGEQPWLRRPAPPRSPDATSRAFWTKDELATPVDGPRLPPCLIHGDLHAGNLLTDESGKNDGGGKSNRSDKSDGTGKSNGNDRSGNSDTSNASDPSSESNGNDESGAKAKMGGELVWADWQEVGIGTGPEDLALLWQRAEADGADPPRAAMLATYAEARGIPYDDVLRKAANAAEVRLLLLDWPPFLINADPARAAVMRKRLHLLRQRQ</sequence>
<feature type="domain" description="Aminoglycoside phosphotransferase" evidence="2">
    <location>
        <begin position="25"/>
        <end position="169"/>
    </location>
</feature>
<reference evidence="4" key="1">
    <citation type="submission" date="2016-10" db="EMBL/GenBank/DDBJ databases">
        <authorList>
            <person name="Varghese N."/>
            <person name="Submissions S."/>
        </authorList>
    </citation>
    <scope>NUCLEOTIDE SEQUENCE [LARGE SCALE GENOMIC DNA]</scope>
    <source>
        <strain evidence="4">DSM 44718</strain>
    </source>
</reference>
<gene>
    <name evidence="3" type="ORF">SAMN05421684_0463</name>
</gene>
<dbReference type="Gene3D" id="3.90.1200.10">
    <property type="match status" value="1"/>
</dbReference>
<dbReference type="EMBL" id="FNQB01000001">
    <property type="protein sequence ID" value="SDY57975.1"/>
    <property type="molecule type" value="Genomic_DNA"/>
</dbReference>
<feature type="compositionally biased region" description="Polar residues" evidence="1">
    <location>
        <begin position="186"/>
        <end position="214"/>
    </location>
</feature>
<evidence type="ECO:0000256" key="1">
    <source>
        <dbReference type="SAM" id="MobiDB-lite"/>
    </source>
</evidence>
<proteinExistence type="predicted"/>
<keyword evidence="3" id="KW-0808">Transferase</keyword>
<protein>
    <submittedName>
        <fullName evidence="3">Phosphotransferase enzyme family protein</fullName>
    </submittedName>
</protein>
<evidence type="ECO:0000259" key="2">
    <source>
        <dbReference type="Pfam" id="PF01636"/>
    </source>
</evidence>
<dbReference type="Proteomes" id="UP000199632">
    <property type="component" value="Unassembled WGS sequence"/>
</dbReference>
<keyword evidence="4" id="KW-1185">Reference proteome</keyword>
<dbReference type="RefSeq" id="WP_090786520.1">
    <property type="nucleotide sequence ID" value="NZ_BOND01000030.1"/>
</dbReference>
<evidence type="ECO:0000313" key="4">
    <source>
        <dbReference type="Proteomes" id="UP000199632"/>
    </source>
</evidence>
<dbReference type="AlphaFoldDB" id="A0A1H3L259"/>
<dbReference type="GO" id="GO:0016740">
    <property type="term" value="F:transferase activity"/>
    <property type="evidence" value="ECO:0007669"/>
    <property type="project" value="UniProtKB-KW"/>
</dbReference>
<dbReference type="InterPro" id="IPR002575">
    <property type="entry name" value="Aminoglycoside_PTrfase"/>
</dbReference>
<dbReference type="InterPro" id="IPR011009">
    <property type="entry name" value="Kinase-like_dom_sf"/>
</dbReference>
<organism evidence="3 4">
    <name type="scientific">Asanoa ishikariensis</name>
    <dbReference type="NCBI Taxonomy" id="137265"/>
    <lineage>
        <taxon>Bacteria</taxon>
        <taxon>Bacillati</taxon>
        <taxon>Actinomycetota</taxon>
        <taxon>Actinomycetes</taxon>
        <taxon>Micromonosporales</taxon>
        <taxon>Micromonosporaceae</taxon>
        <taxon>Asanoa</taxon>
    </lineage>
</organism>
<dbReference type="STRING" id="137265.SAMN05421684_0463"/>
<accession>A0A1H3L259</accession>